<accession>A0ABY0A6N2</accession>
<comment type="caution">
    <text evidence="3">The sequence shown here is derived from an EMBL/GenBank/DDBJ whole genome shotgun (WGS) entry which is preliminary data.</text>
</comment>
<dbReference type="Proteomes" id="UP000271137">
    <property type="component" value="Unassembled WGS sequence"/>
</dbReference>
<dbReference type="RefSeq" id="WP_125965526.1">
    <property type="nucleotide sequence ID" value="NZ_RXFQ01000007.1"/>
</dbReference>
<keyword evidence="2" id="KW-1133">Transmembrane helix</keyword>
<reference evidence="3 4" key="1">
    <citation type="submission" date="2018-12" db="EMBL/GenBank/DDBJ databases">
        <title>The genome sequences of strain 502.</title>
        <authorList>
            <person name="Gao J."/>
            <person name="Sun J."/>
        </authorList>
    </citation>
    <scope>NUCLEOTIDE SEQUENCE [LARGE SCALE GENOMIC DNA]</scope>
    <source>
        <strain evidence="3 4">502</strain>
    </source>
</reference>
<keyword evidence="2" id="KW-0812">Transmembrane</keyword>
<evidence type="ECO:0000256" key="2">
    <source>
        <dbReference type="SAM" id="Phobius"/>
    </source>
</evidence>
<feature type="transmembrane region" description="Helical" evidence="2">
    <location>
        <begin position="249"/>
        <end position="274"/>
    </location>
</feature>
<evidence type="ECO:0000313" key="3">
    <source>
        <dbReference type="EMBL" id="RSZ36583.1"/>
    </source>
</evidence>
<organism evidence="3 4">
    <name type="scientific">Variovorax beijingensis</name>
    <dbReference type="NCBI Taxonomy" id="2496117"/>
    <lineage>
        <taxon>Bacteria</taxon>
        <taxon>Pseudomonadati</taxon>
        <taxon>Pseudomonadota</taxon>
        <taxon>Betaproteobacteria</taxon>
        <taxon>Burkholderiales</taxon>
        <taxon>Comamonadaceae</taxon>
        <taxon>Variovorax</taxon>
    </lineage>
</organism>
<evidence type="ECO:0000313" key="4">
    <source>
        <dbReference type="Proteomes" id="UP000271137"/>
    </source>
</evidence>
<keyword evidence="4" id="KW-1185">Reference proteome</keyword>
<evidence type="ECO:0008006" key="5">
    <source>
        <dbReference type="Google" id="ProtNLM"/>
    </source>
</evidence>
<name>A0ABY0A6N2_9BURK</name>
<feature type="region of interest" description="Disordered" evidence="1">
    <location>
        <begin position="479"/>
        <end position="501"/>
    </location>
</feature>
<keyword evidence="2" id="KW-0472">Membrane</keyword>
<sequence>MTNATVDLRARPELAFGPNPFFEAMNPHVEFDAWGRVLRNYPLEHHDWRQVPLPARTALLKFRSLHFAPVRTMFEPADGLQELIRRSCMMLNPTKVENQVRVNKLLVSETMPQMRIYSSLDGAGGIWQGMTGTMKSFTAKRVLEVCVPNPVVEYGPSQVCGWIKLTQIMYLYVDFPSNGTRGGLLKRILYQVDQLIGTDYSSDNARSVNIDSLLVAVCKVLISHRVLLLVIDENQEANFEDSQWKIQFVLFYLSLMNFGISILLLGNPLAFANLDAYSQVQRRFEVGGRHDYLPAASPKTVWWAKDLTPRMRQFSLVDDCDILPEEHDKIEFGHTSGLPGLVGLLQDASQRNCLRRKGAKAILTREDYEAGSRSPNFTRAKKLALAIQDGDVSEYIDIPALPEDDNAGGKATAKEDQKQETFIPNAHGIAAIKRLLRNYKAEVTRVGNKLTADLEILRQCSPDDLRMLGVTQKMLNEARKIEDQFSRDKGAKSRGQKAEEK</sequence>
<protein>
    <recommendedName>
        <fullName evidence="5">AAA+ ATPase domain-containing protein</fullName>
    </recommendedName>
</protein>
<gene>
    <name evidence="3" type="ORF">EJO66_15130</name>
</gene>
<proteinExistence type="predicted"/>
<dbReference type="EMBL" id="RXFQ01000007">
    <property type="protein sequence ID" value="RSZ36583.1"/>
    <property type="molecule type" value="Genomic_DNA"/>
</dbReference>
<evidence type="ECO:0000256" key="1">
    <source>
        <dbReference type="SAM" id="MobiDB-lite"/>
    </source>
</evidence>